<reference evidence="2 3" key="1">
    <citation type="journal article" date="2017" name="Mol. Biol. Evol.">
        <title>The 4-celled Tetrabaena socialis nuclear genome reveals the essential components for genetic control of cell number at the origin of multicellularity in the volvocine lineage.</title>
        <authorList>
            <person name="Featherston J."/>
            <person name="Arakaki Y."/>
            <person name="Hanschen E.R."/>
            <person name="Ferris P.J."/>
            <person name="Michod R.E."/>
            <person name="Olson B.J.S.C."/>
            <person name="Nozaki H."/>
            <person name="Durand P.M."/>
        </authorList>
    </citation>
    <scope>NUCLEOTIDE SEQUENCE [LARGE SCALE GENOMIC DNA]</scope>
    <source>
        <strain evidence="2 3">NIES-571</strain>
    </source>
</reference>
<keyword evidence="3" id="KW-1185">Reference proteome</keyword>
<evidence type="ECO:0000313" key="2">
    <source>
        <dbReference type="EMBL" id="PNH11604.1"/>
    </source>
</evidence>
<dbReference type="InterPro" id="IPR029021">
    <property type="entry name" value="Prot-tyrosine_phosphatase-like"/>
</dbReference>
<name>A0A2J8AGF1_9CHLO</name>
<dbReference type="AlphaFoldDB" id="A0A2J8AGF1"/>
<dbReference type="PANTHER" id="PTHR46586:SF3">
    <property type="entry name" value="ANKYRIN REPEAT-CONTAINING PROTEIN"/>
    <property type="match status" value="1"/>
</dbReference>
<dbReference type="InterPro" id="IPR036770">
    <property type="entry name" value="Ankyrin_rpt-contain_sf"/>
</dbReference>
<proteinExistence type="predicted"/>
<sequence>MGKSENGDEFSQAAEIIPGHFYFINVRRPDSPRYSAIAQANICYTIDDELLYEPFFADFGPLNLGRTNRFCQKTKQLLQEAEKHGKKVFLYAGPHAHQKANAAVLLEVCRWFRQQGGSWSGALLDAAAGAGHKAVCEWLLNEVFLVDELTAAAAARGGHVGLMDWILVQTAAVDCLWAADAHIGGRHVLEAAAAGCDLPTLQRLHHTYLDSCGRELPVVNQERVVVAAAGSPTADWRDKVEWLGAQGYPRSELACGEAAERVDGRERLEWLQQQGYLLTAYVFSRAARHGNVDAMEFLRAQGVQMSGELVLVSAPYAAAEGGHLAALKVLHAHGARIGIMTVACAAEQGHLPVVAWLVETLGATLALTASVSLFAAHSGSAELLAWLHQHGCPWNASTFAKAAIAGSEEQLEWLVEHGCPMGDDGAPYRQALGNGDLAMLRCLRRLGCPWGPVGCTFTHAVTSAMGARGSSVPVHLEQLTWLVAQGCPVDWAAAEQEAEQRRAGEVLARVRQLRPQSGGPAMSRKA</sequence>
<evidence type="ECO:0000313" key="3">
    <source>
        <dbReference type="Proteomes" id="UP000236333"/>
    </source>
</evidence>
<dbReference type="Gene3D" id="1.25.40.20">
    <property type="entry name" value="Ankyrin repeat-containing domain"/>
    <property type="match status" value="1"/>
</dbReference>
<feature type="domain" description="Dual specificity/tyrosine protein phosphatase N-terminal" evidence="1">
    <location>
        <begin position="15"/>
        <end position="106"/>
    </location>
</feature>
<evidence type="ECO:0000259" key="1">
    <source>
        <dbReference type="Pfam" id="PF14671"/>
    </source>
</evidence>
<dbReference type="EMBL" id="PGGS01000026">
    <property type="protein sequence ID" value="PNH11604.1"/>
    <property type="molecule type" value="Genomic_DNA"/>
</dbReference>
<dbReference type="OrthoDB" id="266663at2759"/>
<dbReference type="CDD" id="cd17657">
    <property type="entry name" value="CDC14_N"/>
    <property type="match status" value="1"/>
</dbReference>
<accession>A0A2J8AGF1</accession>
<comment type="caution">
    <text evidence="2">The sequence shown here is derived from an EMBL/GenBank/DDBJ whole genome shotgun (WGS) entry which is preliminary data.</text>
</comment>
<protein>
    <submittedName>
        <fullName evidence="2">Ankyrin repeat domain-containing protein</fullName>
    </submittedName>
</protein>
<dbReference type="Pfam" id="PF14671">
    <property type="entry name" value="DSPn"/>
    <property type="match status" value="1"/>
</dbReference>
<dbReference type="PANTHER" id="PTHR46586">
    <property type="entry name" value="ANKYRIN REPEAT-CONTAINING PROTEIN"/>
    <property type="match status" value="1"/>
</dbReference>
<dbReference type="Gene3D" id="3.90.190.10">
    <property type="entry name" value="Protein tyrosine phosphatase superfamily"/>
    <property type="match status" value="1"/>
</dbReference>
<dbReference type="InterPro" id="IPR029260">
    <property type="entry name" value="DSPn"/>
</dbReference>
<dbReference type="SUPFAM" id="SSF48403">
    <property type="entry name" value="Ankyrin repeat"/>
    <property type="match status" value="1"/>
</dbReference>
<dbReference type="Proteomes" id="UP000236333">
    <property type="component" value="Unassembled WGS sequence"/>
</dbReference>
<dbReference type="InterPro" id="IPR052050">
    <property type="entry name" value="SecEffector_AnkRepeat"/>
</dbReference>
<dbReference type="SUPFAM" id="SSF52799">
    <property type="entry name" value="(Phosphotyrosine protein) phosphatases II"/>
    <property type="match status" value="1"/>
</dbReference>
<gene>
    <name evidence="2" type="ORF">TSOC_001549</name>
</gene>
<organism evidence="2 3">
    <name type="scientific">Tetrabaena socialis</name>
    <dbReference type="NCBI Taxonomy" id="47790"/>
    <lineage>
        <taxon>Eukaryota</taxon>
        <taxon>Viridiplantae</taxon>
        <taxon>Chlorophyta</taxon>
        <taxon>core chlorophytes</taxon>
        <taxon>Chlorophyceae</taxon>
        <taxon>CS clade</taxon>
        <taxon>Chlamydomonadales</taxon>
        <taxon>Tetrabaenaceae</taxon>
        <taxon>Tetrabaena</taxon>
    </lineage>
</organism>